<proteinExistence type="predicted"/>
<evidence type="ECO:0000313" key="3">
    <source>
        <dbReference type="EMBL" id="MDO4842622.1"/>
    </source>
</evidence>
<keyword evidence="4" id="KW-1185">Reference proteome</keyword>
<dbReference type="Proteomes" id="UP001168575">
    <property type="component" value="Unassembled WGS sequence"/>
</dbReference>
<dbReference type="Pfam" id="PF01551">
    <property type="entry name" value="Peptidase_M23"/>
    <property type="match status" value="1"/>
</dbReference>
<evidence type="ECO:0000259" key="2">
    <source>
        <dbReference type="Pfam" id="PF01551"/>
    </source>
</evidence>
<dbReference type="InterPro" id="IPR011055">
    <property type="entry name" value="Dup_hybrid_motif"/>
</dbReference>
<dbReference type="AlphaFoldDB" id="A0AA43UBD8"/>
<feature type="compositionally biased region" description="Basic and acidic residues" evidence="1">
    <location>
        <begin position="1"/>
        <end position="23"/>
    </location>
</feature>
<feature type="non-terminal residue" evidence="3">
    <location>
        <position position="1"/>
    </location>
</feature>
<gene>
    <name evidence="3" type="ORF">Q3982_08120</name>
</gene>
<feature type="region of interest" description="Disordered" evidence="1">
    <location>
        <begin position="1"/>
        <end position="30"/>
    </location>
</feature>
<dbReference type="PANTHER" id="PTHR21666">
    <property type="entry name" value="PEPTIDASE-RELATED"/>
    <property type="match status" value="1"/>
</dbReference>
<dbReference type="InterPro" id="IPR050570">
    <property type="entry name" value="Cell_wall_metabolism_enzyme"/>
</dbReference>
<comment type="caution">
    <text evidence="3">The sequence shown here is derived from an EMBL/GenBank/DDBJ whole genome shotgun (WGS) entry which is preliminary data.</text>
</comment>
<dbReference type="EMBL" id="JAUMVS010000238">
    <property type="protein sequence ID" value="MDO4842622.1"/>
    <property type="molecule type" value="Genomic_DNA"/>
</dbReference>
<dbReference type="CDD" id="cd12797">
    <property type="entry name" value="M23_peptidase"/>
    <property type="match status" value="1"/>
</dbReference>
<evidence type="ECO:0000313" key="4">
    <source>
        <dbReference type="Proteomes" id="UP001168575"/>
    </source>
</evidence>
<protein>
    <submittedName>
        <fullName evidence="3">M23 family metallopeptidase</fullName>
        <ecNumber evidence="3">3.4.-.-</ecNumber>
    </submittedName>
</protein>
<dbReference type="GO" id="GO:0004222">
    <property type="term" value="F:metalloendopeptidase activity"/>
    <property type="evidence" value="ECO:0007669"/>
    <property type="project" value="TreeGrafter"/>
</dbReference>
<dbReference type="InterPro" id="IPR016047">
    <property type="entry name" value="M23ase_b-sheet_dom"/>
</dbReference>
<dbReference type="Gene3D" id="2.70.70.10">
    <property type="entry name" value="Glucose Permease (Domain IIA)"/>
    <property type="match status" value="1"/>
</dbReference>
<dbReference type="EC" id="3.4.-.-" evidence="3"/>
<dbReference type="PANTHER" id="PTHR21666:SF270">
    <property type="entry name" value="MUREIN HYDROLASE ACTIVATOR ENVC"/>
    <property type="match status" value="1"/>
</dbReference>
<accession>A0AA43UBD8</accession>
<organism evidence="3 4">
    <name type="scientific">Phoenicibacter congonensis</name>
    <dbReference type="NCBI Taxonomy" id="1944646"/>
    <lineage>
        <taxon>Bacteria</taxon>
        <taxon>Bacillati</taxon>
        <taxon>Actinomycetota</taxon>
        <taxon>Coriobacteriia</taxon>
        <taxon>Eggerthellales</taxon>
        <taxon>Eggerthellaceae</taxon>
        <taxon>Phoenicibacter</taxon>
    </lineage>
</organism>
<dbReference type="SUPFAM" id="SSF51261">
    <property type="entry name" value="Duplicated hybrid motif"/>
    <property type="match status" value="1"/>
</dbReference>
<feature type="domain" description="M23ase beta-sheet core" evidence="2">
    <location>
        <begin position="62"/>
        <end position="159"/>
    </location>
</feature>
<sequence>GVVEKPEPVSEPKPDPAPEKDEPVNTVPEPTMLIWPVDGGTLLREYSADALVFSPTMQDWRTHSGVDIAAPVGTAVRAMAAGKVTAVREDEMLGWVVEIAHGSYVASYCNVQEGVSVREGDTVGIGDQIGGVGQQARLEIGDEPHLHLEVRKDGVTLDPLSVMNKTDIE</sequence>
<reference evidence="3" key="1">
    <citation type="submission" date="2023-07" db="EMBL/GenBank/DDBJ databases">
        <title>Between Cages and Wild: Unraveling the Impact of Captivity on Animal Microbiomes and Antimicrobial Resistance.</title>
        <authorList>
            <person name="Schmartz G.P."/>
            <person name="Rehner J."/>
            <person name="Schuff M.J."/>
            <person name="Becker S.L."/>
            <person name="Kravczyk M."/>
            <person name="Gurevich A."/>
            <person name="Francke R."/>
            <person name="Mueller R."/>
            <person name="Keller V."/>
            <person name="Keller A."/>
        </authorList>
    </citation>
    <scope>NUCLEOTIDE SEQUENCE</scope>
    <source>
        <strain evidence="3">S12M_St_49</strain>
    </source>
</reference>
<name>A0AA43UBD8_9ACTN</name>
<evidence type="ECO:0000256" key="1">
    <source>
        <dbReference type="SAM" id="MobiDB-lite"/>
    </source>
</evidence>
<keyword evidence="3" id="KW-0378">Hydrolase</keyword>